<dbReference type="PANTHER" id="PTHR12390">
    <property type="entry name" value="UROPORPHYRINOGEN III SYNTHASE"/>
    <property type="match status" value="1"/>
</dbReference>
<reference evidence="2 3" key="1">
    <citation type="submission" date="2024-07" db="EMBL/GenBank/DDBJ databases">
        <title>Section-level genome sequencing and comparative genomics of Aspergillus sections Usti and Cavernicolus.</title>
        <authorList>
            <consortium name="Lawrence Berkeley National Laboratory"/>
            <person name="Nybo J.L."/>
            <person name="Vesth T.C."/>
            <person name="Theobald S."/>
            <person name="Frisvad J.C."/>
            <person name="Larsen T.O."/>
            <person name="Kjaerboelling I."/>
            <person name="Rothschild-Mancinelli K."/>
            <person name="Lyhne E.K."/>
            <person name="Kogle M.E."/>
            <person name="Barry K."/>
            <person name="Clum A."/>
            <person name="Na H."/>
            <person name="Ledsgaard L."/>
            <person name="Lin J."/>
            <person name="Lipzen A."/>
            <person name="Kuo A."/>
            <person name="Riley R."/>
            <person name="Mondo S."/>
            <person name="Labutti K."/>
            <person name="Haridas S."/>
            <person name="Pangalinan J."/>
            <person name="Salamov A.A."/>
            <person name="Simmons B.A."/>
            <person name="Magnuson J.K."/>
            <person name="Chen J."/>
            <person name="Drula E."/>
            <person name="Henrissat B."/>
            <person name="Wiebenga A."/>
            <person name="Lubbers R.J."/>
            <person name="Gomes A.C."/>
            <person name="Makela M.R."/>
            <person name="Stajich J."/>
            <person name="Grigoriev I.V."/>
            <person name="Mortensen U.H."/>
            <person name="De Vries R.P."/>
            <person name="Baker S.E."/>
            <person name="Andersen M.R."/>
        </authorList>
    </citation>
    <scope>NUCLEOTIDE SEQUENCE [LARGE SCALE GENOMIC DNA]</scope>
    <source>
        <strain evidence="2 3">CBS 588.65</strain>
    </source>
</reference>
<dbReference type="EMBL" id="JBFXLT010000153">
    <property type="protein sequence ID" value="KAL2803039.1"/>
    <property type="molecule type" value="Genomic_DNA"/>
</dbReference>
<keyword evidence="3" id="KW-1185">Reference proteome</keyword>
<dbReference type="Gene3D" id="3.40.50.10090">
    <property type="match status" value="2"/>
</dbReference>
<organism evidence="2 3">
    <name type="scientific">Aspergillus granulosus</name>
    <dbReference type="NCBI Taxonomy" id="176169"/>
    <lineage>
        <taxon>Eukaryota</taxon>
        <taxon>Fungi</taxon>
        <taxon>Dikarya</taxon>
        <taxon>Ascomycota</taxon>
        <taxon>Pezizomycotina</taxon>
        <taxon>Eurotiomycetes</taxon>
        <taxon>Eurotiomycetidae</taxon>
        <taxon>Eurotiales</taxon>
        <taxon>Aspergillaceae</taxon>
        <taxon>Aspergillus</taxon>
        <taxon>Aspergillus subgen. Nidulantes</taxon>
    </lineage>
</organism>
<evidence type="ECO:0000313" key="2">
    <source>
        <dbReference type="EMBL" id="KAL2803039.1"/>
    </source>
</evidence>
<dbReference type="PANTHER" id="PTHR12390:SF0">
    <property type="entry name" value="UROPORPHYRINOGEN-III SYNTHASE"/>
    <property type="match status" value="1"/>
</dbReference>
<sequence length="314" mass="34487">MTDQAPPPILLLKTRSSPHDGYDEFFSAQNYTPTFVPVLSHNFHSENLAQIRALFESGHLNPGPERRYGGLIFTSQRAVEAFADMLAGLDQSLTATASNSLPLYTVGPATARSLTTLRDTHLPHATIHGADTGNGENLATFILDHYNSLFPSSASELDTTSRNTANGRKPPLLFLVGETRRDIIPRILMGEPTPISRRIGVEEVVVYETGVVTGFESEFEGILENYNKTAEVVWVVVFSPTGCDAMVRVLRREAEKWQEGEGRRLFVATIGPTTRNHLVKECGFQPDVCAARPSPEGVGEGITEFLKNWGCQLS</sequence>
<feature type="domain" description="Tetrapyrrole biosynthesis uroporphyrinogen III synthase" evidence="1">
    <location>
        <begin position="26"/>
        <end position="297"/>
    </location>
</feature>
<dbReference type="InterPro" id="IPR039793">
    <property type="entry name" value="UROS/Hem4"/>
</dbReference>
<evidence type="ECO:0000313" key="3">
    <source>
        <dbReference type="Proteomes" id="UP001610334"/>
    </source>
</evidence>
<comment type="caution">
    <text evidence="2">The sequence shown here is derived from an EMBL/GenBank/DDBJ whole genome shotgun (WGS) entry which is preliminary data.</text>
</comment>
<dbReference type="InterPro" id="IPR036108">
    <property type="entry name" value="4pyrrol_syn_uPrphyn_synt_sf"/>
</dbReference>
<accession>A0ABR4GWY8</accession>
<name>A0ABR4GWY8_9EURO</name>
<dbReference type="Proteomes" id="UP001610334">
    <property type="component" value="Unassembled WGS sequence"/>
</dbReference>
<proteinExistence type="predicted"/>
<dbReference type="SUPFAM" id="SSF69618">
    <property type="entry name" value="HemD-like"/>
    <property type="match status" value="1"/>
</dbReference>
<protein>
    <submittedName>
        <fullName evidence="2">Tetrapyrrole biosynthesis, uroporphyrinogen III synthase</fullName>
    </submittedName>
</protein>
<evidence type="ECO:0000259" key="1">
    <source>
        <dbReference type="Pfam" id="PF02602"/>
    </source>
</evidence>
<gene>
    <name evidence="2" type="ORF">BJX63DRAFT_413123</name>
</gene>
<dbReference type="InterPro" id="IPR003754">
    <property type="entry name" value="4pyrrol_synth_uPrphyn_synth"/>
</dbReference>
<dbReference type="Pfam" id="PF02602">
    <property type="entry name" value="HEM4"/>
    <property type="match status" value="1"/>
</dbReference>
<dbReference type="CDD" id="cd06578">
    <property type="entry name" value="HemD"/>
    <property type="match status" value="1"/>
</dbReference>